<accession>A0A9E6XVD0</accession>
<evidence type="ECO:0000313" key="2">
    <source>
        <dbReference type="EMBL" id="UGS35150.1"/>
    </source>
</evidence>
<reference evidence="2" key="1">
    <citation type="journal article" date="2022" name="Int. J. Syst. Evol. Microbiol.">
        <title>Pseudomonas aegrilactucae sp. nov. and Pseudomonas morbosilactucae sp. nov., pathogens causing bacterial rot of lettuce in Japan.</title>
        <authorList>
            <person name="Sawada H."/>
            <person name="Fujikawa T."/>
            <person name="Satou M."/>
        </authorList>
    </citation>
    <scope>NUCLEOTIDE SEQUENCE</scope>
    <source>
        <strain evidence="2">0166_1</strain>
    </source>
</reference>
<protein>
    <submittedName>
        <fullName evidence="2">Uncharacterized protein</fullName>
    </submittedName>
</protein>
<evidence type="ECO:0000256" key="1">
    <source>
        <dbReference type="SAM" id="MobiDB-lite"/>
    </source>
</evidence>
<proteinExistence type="predicted"/>
<dbReference type="KEGG" id="sbae:DSM104329_01535"/>
<dbReference type="EMBL" id="CP087164">
    <property type="protein sequence ID" value="UGS35150.1"/>
    <property type="molecule type" value="Genomic_DNA"/>
</dbReference>
<sequence length="91" mass="9541">MSRPSVNAIRRAGVAGALGAGLALLGISLAGIASLDSDLRAASQQPQRPAVRDHRVSFEQRRPGACHRPDAAQQDQPRWQPAPAPASLPTT</sequence>
<gene>
    <name evidence="2" type="ORF">DSM104329_01535</name>
</gene>
<feature type="compositionally biased region" description="Pro residues" evidence="1">
    <location>
        <begin position="80"/>
        <end position="91"/>
    </location>
</feature>
<organism evidence="2 3">
    <name type="scientific">Capillimicrobium parvum</name>
    <dbReference type="NCBI Taxonomy" id="2884022"/>
    <lineage>
        <taxon>Bacteria</taxon>
        <taxon>Bacillati</taxon>
        <taxon>Actinomycetota</taxon>
        <taxon>Thermoleophilia</taxon>
        <taxon>Solirubrobacterales</taxon>
        <taxon>Capillimicrobiaceae</taxon>
        <taxon>Capillimicrobium</taxon>
    </lineage>
</organism>
<dbReference type="Proteomes" id="UP001162834">
    <property type="component" value="Chromosome"/>
</dbReference>
<dbReference type="AlphaFoldDB" id="A0A9E6XVD0"/>
<evidence type="ECO:0000313" key="3">
    <source>
        <dbReference type="Proteomes" id="UP001162834"/>
    </source>
</evidence>
<feature type="region of interest" description="Disordered" evidence="1">
    <location>
        <begin position="43"/>
        <end position="91"/>
    </location>
</feature>
<name>A0A9E6XVD0_9ACTN</name>
<feature type="compositionally biased region" description="Basic and acidic residues" evidence="1">
    <location>
        <begin position="50"/>
        <end position="70"/>
    </location>
</feature>
<keyword evidence="3" id="KW-1185">Reference proteome</keyword>